<proteinExistence type="predicted"/>
<accession>A0ABP9T1I0</accession>
<reference evidence="3" key="1">
    <citation type="journal article" date="2019" name="Int. J. Syst. Evol. Microbiol.">
        <title>The Global Catalogue of Microorganisms (GCM) 10K type strain sequencing project: providing services to taxonomists for standard genome sequencing and annotation.</title>
        <authorList>
            <consortium name="The Broad Institute Genomics Platform"/>
            <consortium name="The Broad Institute Genome Sequencing Center for Infectious Disease"/>
            <person name="Wu L."/>
            <person name="Ma J."/>
        </authorList>
    </citation>
    <scope>NUCLEOTIDE SEQUENCE [LARGE SCALE GENOMIC DNA]</scope>
    <source>
        <strain evidence="3">JCM 18306</strain>
    </source>
</reference>
<gene>
    <name evidence="2" type="ORF">GCM10023323_15080</name>
</gene>
<protein>
    <submittedName>
        <fullName evidence="2">Uncharacterized protein</fullName>
    </submittedName>
</protein>
<comment type="caution">
    <text evidence="2">The sequence shown here is derived from an EMBL/GenBank/DDBJ whole genome shotgun (WGS) entry which is preliminary data.</text>
</comment>
<sequence length="94" mass="10054">MRGAVADAEEAEWQQGGSDNIAGRPSERRSGPGVPVPARLARVNGFPLRRYRANVPRRILSLPASPGQAPAARHELATVSVPHPTRGGSTKWKP</sequence>
<evidence type="ECO:0000256" key="1">
    <source>
        <dbReference type="SAM" id="MobiDB-lite"/>
    </source>
</evidence>
<organism evidence="2 3">
    <name type="scientific">Streptomyces thinghirensis</name>
    <dbReference type="NCBI Taxonomy" id="551547"/>
    <lineage>
        <taxon>Bacteria</taxon>
        <taxon>Bacillati</taxon>
        <taxon>Actinomycetota</taxon>
        <taxon>Actinomycetes</taxon>
        <taxon>Kitasatosporales</taxon>
        <taxon>Streptomycetaceae</taxon>
        <taxon>Streptomyces</taxon>
    </lineage>
</organism>
<name>A0ABP9T1I0_9ACTN</name>
<dbReference type="Proteomes" id="UP001499878">
    <property type="component" value="Unassembled WGS sequence"/>
</dbReference>
<evidence type="ECO:0000313" key="3">
    <source>
        <dbReference type="Proteomes" id="UP001499878"/>
    </source>
</evidence>
<dbReference type="EMBL" id="BAABJR010000003">
    <property type="protein sequence ID" value="GAA5205892.1"/>
    <property type="molecule type" value="Genomic_DNA"/>
</dbReference>
<keyword evidence="3" id="KW-1185">Reference proteome</keyword>
<feature type="region of interest" description="Disordered" evidence="1">
    <location>
        <begin position="1"/>
        <end position="38"/>
    </location>
</feature>
<evidence type="ECO:0000313" key="2">
    <source>
        <dbReference type="EMBL" id="GAA5205892.1"/>
    </source>
</evidence>
<feature type="region of interest" description="Disordered" evidence="1">
    <location>
        <begin position="63"/>
        <end position="94"/>
    </location>
</feature>